<reference evidence="1" key="1">
    <citation type="submission" date="2023-10" db="EMBL/GenBank/DDBJ databases">
        <authorList>
            <person name="Chen Y."/>
            <person name="Shah S."/>
            <person name="Dougan E. K."/>
            <person name="Thang M."/>
            <person name="Chan C."/>
        </authorList>
    </citation>
    <scope>NUCLEOTIDE SEQUENCE [LARGE SCALE GENOMIC DNA]</scope>
</reference>
<dbReference type="EMBL" id="CAUYUJ010021490">
    <property type="protein sequence ID" value="CAK0904917.1"/>
    <property type="molecule type" value="Genomic_DNA"/>
</dbReference>
<accession>A0ABN9XZE3</accession>
<comment type="caution">
    <text evidence="1">The sequence shown here is derived from an EMBL/GenBank/DDBJ whole genome shotgun (WGS) entry which is preliminary data.</text>
</comment>
<gene>
    <name evidence="1" type="ORF">PCOR1329_LOCUS80817</name>
</gene>
<organism evidence="1 2">
    <name type="scientific">Prorocentrum cordatum</name>
    <dbReference type="NCBI Taxonomy" id="2364126"/>
    <lineage>
        <taxon>Eukaryota</taxon>
        <taxon>Sar</taxon>
        <taxon>Alveolata</taxon>
        <taxon>Dinophyceae</taxon>
        <taxon>Prorocentrales</taxon>
        <taxon>Prorocentraceae</taxon>
        <taxon>Prorocentrum</taxon>
    </lineage>
</organism>
<evidence type="ECO:0000313" key="2">
    <source>
        <dbReference type="Proteomes" id="UP001189429"/>
    </source>
</evidence>
<keyword evidence="2" id="KW-1185">Reference proteome</keyword>
<dbReference type="Proteomes" id="UP001189429">
    <property type="component" value="Unassembled WGS sequence"/>
</dbReference>
<evidence type="ECO:0000313" key="1">
    <source>
        <dbReference type="EMBL" id="CAK0904917.1"/>
    </source>
</evidence>
<sequence length="91" mass="9744">RRGFRKSKIVAMDGGGLFVASQDERDGAAERGQHTVGIGEVRPFYDAGQETGLAQITPPWCTSTTPISSRICASATARTRSTPTRPTCCSR</sequence>
<protein>
    <submittedName>
        <fullName evidence="1">Uncharacterized protein</fullName>
    </submittedName>
</protein>
<name>A0ABN9XZE3_9DINO</name>
<proteinExistence type="predicted"/>
<feature type="non-terminal residue" evidence="1">
    <location>
        <position position="1"/>
    </location>
</feature>